<evidence type="ECO:0000313" key="2">
    <source>
        <dbReference type="Proteomes" id="UP001525961"/>
    </source>
</evidence>
<organism evidence="1 2">
    <name type="scientific">Laspinema olomoucense D3b</name>
    <dbReference type="NCBI Taxonomy" id="2953688"/>
    <lineage>
        <taxon>Bacteria</taxon>
        <taxon>Bacillati</taxon>
        <taxon>Cyanobacteriota</taxon>
        <taxon>Cyanophyceae</taxon>
        <taxon>Oscillatoriophycideae</taxon>
        <taxon>Oscillatoriales</taxon>
        <taxon>Laspinemataceae</taxon>
        <taxon>Laspinema</taxon>
        <taxon>Laspinema olomoucense</taxon>
    </lineage>
</organism>
<gene>
    <name evidence="1" type="ORF">NG792_26125</name>
</gene>
<sequence length="126" mass="14523">MSYDNDAYWVAHAQIDNEISDEDYLSGLRLPDMVFSSDDPHDTFRVTVFSVRAKPTWWLGGTLNRCIGAIEQELDFVSGSQVIPLNEITLVRIGAASQETYFKFKPPFWFLQCTLLVERYEVPPRE</sequence>
<protein>
    <submittedName>
        <fullName evidence="1">Uncharacterized protein</fullName>
    </submittedName>
</protein>
<reference evidence="1 2" key="1">
    <citation type="journal article" date="2022" name="Front. Microbiol.">
        <title>High genomic differentiation and limited gene flow indicate recent cryptic speciation within the genus Laspinema (cyanobacteria).</title>
        <authorList>
            <person name="Stanojkovic A."/>
            <person name="Skoupy S."/>
            <person name="Skaloud P."/>
            <person name="Dvorak P."/>
        </authorList>
    </citation>
    <scope>NUCLEOTIDE SEQUENCE [LARGE SCALE GENOMIC DNA]</scope>
    <source>
        <strain evidence="1 2">D3b</strain>
    </source>
</reference>
<dbReference type="EMBL" id="JAMXFA010000056">
    <property type="protein sequence ID" value="MCT7981209.1"/>
    <property type="molecule type" value="Genomic_DNA"/>
</dbReference>
<dbReference type="RefSeq" id="WP_261237396.1">
    <property type="nucleotide sequence ID" value="NZ_JAMXFA010000056.1"/>
</dbReference>
<name>A0ABT2NH43_9CYAN</name>
<keyword evidence="2" id="KW-1185">Reference proteome</keyword>
<proteinExistence type="predicted"/>
<comment type="caution">
    <text evidence="1">The sequence shown here is derived from an EMBL/GenBank/DDBJ whole genome shotgun (WGS) entry which is preliminary data.</text>
</comment>
<accession>A0ABT2NH43</accession>
<dbReference type="Proteomes" id="UP001525961">
    <property type="component" value="Unassembled WGS sequence"/>
</dbReference>
<evidence type="ECO:0000313" key="1">
    <source>
        <dbReference type="EMBL" id="MCT7981209.1"/>
    </source>
</evidence>